<dbReference type="EMBL" id="GDHC01013017">
    <property type="protein sequence ID" value="JAQ05612.1"/>
    <property type="molecule type" value="Transcribed_RNA"/>
</dbReference>
<organism evidence="1">
    <name type="scientific">Lygus hesperus</name>
    <name type="common">Western plant bug</name>
    <dbReference type="NCBI Taxonomy" id="30085"/>
    <lineage>
        <taxon>Eukaryota</taxon>
        <taxon>Metazoa</taxon>
        <taxon>Ecdysozoa</taxon>
        <taxon>Arthropoda</taxon>
        <taxon>Hexapoda</taxon>
        <taxon>Insecta</taxon>
        <taxon>Pterygota</taxon>
        <taxon>Neoptera</taxon>
        <taxon>Paraneoptera</taxon>
        <taxon>Hemiptera</taxon>
        <taxon>Heteroptera</taxon>
        <taxon>Panheteroptera</taxon>
        <taxon>Cimicomorpha</taxon>
        <taxon>Miridae</taxon>
        <taxon>Mirini</taxon>
        <taxon>Lygus</taxon>
    </lineage>
</organism>
<dbReference type="EMBL" id="GDHC01008222">
    <property type="protein sequence ID" value="JAQ10407.1"/>
    <property type="molecule type" value="Transcribed_RNA"/>
</dbReference>
<dbReference type="AlphaFoldDB" id="A0A146LF47"/>
<evidence type="ECO:0000313" key="2">
    <source>
        <dbReference type="EMBL" id="JAQ10407.1"/>
    </source>
</evidence>
<accession>A0A146LF47</accession>
<feature type="non-terminal residue" evidence="1">
    <location>
        <position position="1"/>
    </location>
</feature>
<sequence>AGAAGAADAALRLCCSSLCFSYCACFCCYYCFCCFYLRCCCCDTLCEYCRALDGLVVVTIVLEFCLDVGSGGNNSAWDFCILGYSDGRDAVVLTVLVFPAPLLRFVCLSESTVPFVSVGKLVSSRQDSMGFLVPSAPSASPVLSPYYPTVGELDSTALSRVCSDGDWRCLVRRCSSNCSNDCRLSRAGEVINSTTLEFCVLYYNRF</sequence>
<evidence type="ECO:0000313" key="1">
    <source>
        <dbReference type="EMBL" id="JAQ05612.1"/>
    </source>
</evidence>
<name>A0A146LF47_LYGHE</name>
<gene>
    <name evidence="2" type="ORF">g.24754</name>
    <name evidence="1" type="ORF">g.24757</name>
</gene>
<protein>
    <submittedName>
        <fullName evidence="1">Uncharacterized protein</fullName>
    </submittedName>
</protein>
<reference evidence="1" key="1">
    <citation type="journal article" date="2016" name="Gigascience">
        <title>De novo construction of an expanded transcriptome assembly for the western tarnished plant bug, Lygus hesperus.</title>
        <authorList>
            <person name="Tassone E.E."/>
            <person name="Geib S.M."/>
            <person name="Hall B."/>
            <person name="Fabrick J.A."/>
            <person name="Brent C.S."/>
            <person name="Hull J.J."/>
        </authorList>
    </citation>
    <scope>NUCLEOTIDE SEQUENCE</scope>
</reference>
<proteinExistence type="predicted"/>